<dbReference type="VEuPathDB" id="CryptoDB:Cvel_13066"/>
<accession>A0A0G4IC61</accession>
<name>A0A0G4IC61_9ALVE</name>
<dbReference type="InterPro" id="IPR058923">
    <property type="entry name" value="RCC1-like_dom"/>
</dbReference>
<evidence type="ECO:0000313" key="6">
    <source>
        <dbReference type="EMBL" id="CEM54801.1"/>
    </source>
</evidence>
<feature type="repeat" description="RCC1" evidence="4">
    <location>
        <begin position="5"/>
        <end position="61"/>
    </location>
</feature>
<evidence type="ECO:0000256" key="3">
    <source>
        <dbReference type="PROSITE-ProRule" id="PRU00076"/>
    </source>
</evidence>
<protein>
    <recommendedName>
        <fullName evidence="5">EGF-like domain-containing protein</fullName>
    </recommendedName>
</protein>
<dbReference type="SMART" id="SM00179">
    <property type="entry name" value="EGF_CA"/>
    <property type="match status" value="1"/>
</dbReference>
<keyword evidence="1" id="KW-0677">Repeat</keyword>
<evidence type="ECO:0000256" key="4">
    <source>
        <dbReference type="PROSITE-ProRule" id="PRU00235"/>
    </source>
</evidence>
<evidence type="ECO:0000259" key="5">
    <source>
        <dbReference type="PROSITE" id="PS50026"/>
    </source>
</evidence>
<feature type="repeat" description="RCC1" evidence="4">
    <location>
        <begin position="62"/>
        <end position="115"/>
    </location>
</feature>
<dbReference type="InterPro" id="IPR018097">
    <property type="entry name" value="EGF_Ca-bd_CS"/>
</dbReference>
<dbReference type="InterPro" id="IPR051210">
    <property type="entry name" value="Ub_ligase/GEF_domain"/>
</dbReference>
<organism evidence="6">
    <name type="scientific">Chromera velia CCMP2878</name>
    <dbReference type="NCBI Taxonomy" id="1169474"/>
    <lineage>
        <taxon>Eukaryota</taxon>
        <taxon>Sar</taxon>
        <taxon>Alveolata</taxon>
        <taxon>Colpodellida</taxon>
        <taxon>Chromeraceae</taxon>
        <taxon>Chromera</taxon>
    </lineage>
</organism>
<dbReference type="PhylomeDB" id="A0A0G4IC61"/>
<evidence type="ECO:0000256" key="1">
    <source>
        <dbReference type="ARBA" id="ARBA00022737"/>
    </source>
</evidence>
<evidence type="ECO:0000256" key="2">
    <source>
        <dbReference type="ARBA" id="ARBA00023157"/>
    </source>
</evidence>
<gene>
    <name evidence="6" type="ORF">Cvel_13066</name>
</gene>
<keyword evidence="3" id="KW-0245">EGF-like domain</keyword>
<dbReference type="PROSITE" id="PS50012">
    <property type="entry name" value="RCC1_3"/>
    <property type="match status" value="5"/>
</dbReference>
<feature type="repeat" description="RCC1" evidence="4">
    <location>
        <begin position="229"/>
        <end position="280"/>
    </location>
</feature>
<dbReference type="PANTHER" id="PTHR22870">
    <property type="entry name" value="REGULATOR OF CHROMOSOME CONDENSATION"/>
    <property type="match status" value="1"/>
</dbReference>
<dbReference type="PRINTS" id="PR00633">
    <property type="entry name" value="RCCNDNSATION"/>
</dbReference>
<dbReference type="PROSITE" id="PS00010">
    <property type="entry name" value="ASX_HYDROXYL"/>
    <property type="match status" value="1"/>
</dbReference>
<feature type="repeat" description="RCC1" evidence="4">
    <location>
        <begin position="177"/>
        <end position="228"/>
    </location>
</feature>
<dbReference type="PANTHER" id="PTHR22870:SF360">
    <property type="entry name" value="ULTRAVIOLET-B RECEPTOR UVR8"/>
    <property type="match status" value="1"/>
</dbReference>
<sequence length="367" mass="38458">MLRNGTVVSFGDNRYGQLGRVSGEWGGSEGEWRPQPVEGLEGEKVVGVVCENFLSAAWTEEGKLFMWGRGEEGQLGLGDTENWHNASLVSAAVLEGEAVTQVALGGRHTLIACRSGRLFSWGGNRYGQLGNGRSGSFSDDRSTNETRPVEVVVGTGEERVVSVAAGLRYSLVLTSSGKVFGFGYNGRGQLGLGSSETFFSTPQWVKKLPGGVAEIAAGMEHSFVRVDDGRVFSFGYNLEGRLGLGHTSEQREPVEVAGVRAERLWKGGSGSSFSLLMTEGGVVGAGWNGEGQLGLGGGGSFSRSELSFVPMLALDVDECAVIAATGGHCDARAICRDTVGSFVCECPHRSSSSGDGTLCVGAPSLVA</sequence>
<dbReference type="PROSITE" id="PS01187">
    <property type="entry name" value="EGF_CA"/>
    <property type="match status" value="1"/>
</dbReference>
<dbReference type="Gene3D" id="2.10.25.10">
    <property type="entry name" value="Laminin"/>
    <property type="match status" value="1"/>
</dbReference>
<dbReference type="Gene3D" id="2.130.10.30">
    <property type="entry name" value="Regulator of chromosome condensation 1/beta-lactamase-inhibitor protein II"/>
    <property type="match status" value="1"/>
</dbReference>
<dbReference type="InterPro" id="IPR000408">
    <property type="entry name" value="Reg_chr_condens"/>
</dbReference>
<dbReference type="SUPFAM" id="SSF50985">
    <property type="entry name" value="RCC1/BLIP-II"/>
    <property type="match status" value="1"/>
</dbReference>
<feature type="repeat" description="RCC1" evidence="4">
    <location>
        <begin position="116"/>
        <end position="176"/>
    </location>
</feature>
<dbReference type="CDD" id="cd00054">
    <property type="entry name" value="EGF_CA"/>
    <property type="match status" value="1"/>
</dbReference>
<dbReference type="SUPFAM" id="SSF57196">
    <property type="entry name" value="EGF/Laminin"/>
    <property type="match status" value="1"/>
</dbReference>
<feature type="domain" description="EGF-like" evidence="5">
    <location>
        <begin position="315"/>
        <end position="360"/>
    </location>
</feature>
<dbReference type="AlphaFoldDB" id="A0A0G4IC61"/>
<comment type="caution">
    <text evidence="3">Lacks conserved residue(s) required for the propagation of feature annotation.</text>
</comment>
<dbReference type="EMBL" id="CDMZ01005819">
    <property type="protein sequence ID" value="CEM54801.1"/>
    <property type="molecule type" value="Genomic_DNA"/>
</dbReference>
<dbReference type="InterPro" id="IPR000152">
    <property type="entry name" value="EGF-type_Asp/Asn_hydroxyl_site"/>
</dbReference>
<dbReference type="InterPro" id="IPR009091">
    <property type="entry name" value="RCC1/BLIP-II"/>
</dbReference>
<reference evidence="6" key="1">
    <citation type="submission" date="2014-11" db="EMBL/GenBank/DDBJ databases">
        <authorList>
            <person name="Otto D Thomas"/>
            <person name="Naeem Raeece"/>
        </authorList>
    </citation>
    <scope>NUCLEOTIDE SEQUENCE</scope>
</reference>
<dbReference type="InterPro" id="IPR000742">
    <property type="entry name" value="EGF"/>
</dbReference>
<keyword evidence="2" id="KW-1015">Disulfide bond</keyword>
<proteinExistence type="predicted"/>
<dbReference type="InterPro" id="IPR001881">
    <property type="entry name" value="EGF-like_Ca-bd_dom"/>
</dbReference>
<dbReference type="GO" id="GO:0005509">
    <property type="term" value="F:calcium ion binding"/>
    <property type="evidence" value="ECO:0007669"/>
    <property type="project" value="InterPro"/>
</dbReference>
<dbReference type="PROSITE" id="PS50026">
    <property type="entry name" value="EGF_3"/>
    <property type="match status" value="1"/>
</dbReference>
<dbReference type="Pfam" id="PF25390">
    <property type="entry name" value="WD40_RLD"/>
    <property type="match status" value="1"/>
</dbReference>